<dbReference type="Gene3D" id="3.40.50.12370">
    <property type="match status" value="1"/>
</dbReference>
<proteinExistence type="predicted"/>
<dbReference type="OrthoDB" id="9804721at2"/>
<accession>A0A2T5G0G8</accession>
<dbReference type="CDD" id="cd00293">
    <property type="entry name" value="USP-like"/>
    <property type="match status" value="1"/>
</dbReference>
<reference evidence="1 2" key="1">
    <citation type="submission" date="2017-09" db="EMBL/GenBank/DDBJ databases">
        <title>Sphingomonas panjinensis sp.nov., isolated from oil-contaminated soil.</title>
        <authorList>
            <person name="Wang L."/>
            <person name="Chen L."/>
        </authorList>
    </citation>
    <scope>NUCLEOTIDE SEQUENCE [LARGE SCALE GENOMIC DNA]</scope>
    <source>
        <strain evidence="1 2">FW-11</strain>
    </source>
</reference>
<sequence length="267" mass="28714">MKNILLLVHDDAGQEARLQTALDLTRAFNGHLKCVDIVQMPAVIGDYYNEAGEAMLLADERNREASNREALEARLAHEDIAWDWVDLVGDIADCVIAAAGLADLIVINRKLDSPAGPDMQGIAGAIATHVRKPLVAISEDCPRFDVTGPALIAWDGSPPVMATMRACTPLLALAANVHLLTIGDESEGVSAEEAAAYLSRHDIPATIQRIEQRETPIHVHIQEECSGQGASYCLMGAFGHSRVTEALFGGVTQQMLKTSRIPLVLGH</sequence>
<evidence type="ECO:0000313" key="2">
    <source>
        <dbReference type="Proteomes" id="UP000244162"/>
    </source>
</evidence>
<evidence type="ECO:0000313" key="1">
    <source>
        <dbReference type="EMBL" id="PTQ12655.1"/>
    </source>
</evidence>
<dbReference type="RefSeq" id="WP_107965892.1">
    <property type="nucleotide sequence ID" value="NZ_NWBU01000004.1"/>
</dbReference>
<keyword evidence="2" id="KW-1185">Reference proteome</keyword>
<dbReference type="Proteomes" id="UP000244162">
    <property type="component" value="Unassembled WGS sequence"/>
</dbReference>
<organism evidence="1 2">
    <name type="scientific">Sphingomonas oleivorans</name>
    <dbReference type="NCBI Taxonomy" id="1735121"/>
    <lineage>
        <taxon>Bacteria</taxon>
        <taxon>Pseudomonadati</taxon>
        <taxon>Pseudomonadota</taxon>
        <taxon>Alphaproteobacteria</taxon>
        <taxon>Sphingomonadales</taxon>
        <taxon>Sphingomonadaceae</taxon>
        <taxon>Sphingomonas</taxon>
    </lineage>
</organism>
<gene>
    <name evidence="1" type="ORF">CLG96_00330</name>
</gene>
<dbReference type="AlphaFoldDB" id="A0A2T5G0G8"/>
<comment type="caution">
    <text evidence="1">The sequence shown here is derived from an EMBL/GenBank/DDBJ whole genome shotgun (WGS) entry which is preliminary data.</text>
</comment>
<protein>
    <submittedName>
        <fullName evidence="1">Universal stress protein UspA</fullName>
    </submittedName>
</protein>
<name>A0A2T5G0G8_9SPHN</name>
<dbReference type="EMBL" id="NWBU01000004">
    <property type="protein sequence ID" value="PTQ12655.1"/>
    <property type="molecule type" value="Genomic_DNA"/>
</dbReference>
<dbReference type="SUPFAM" id="SSF52402">
    <property type="entry name" value="Adenine nucleotide alpha hydrolases-like"/>
    <property type="match status" value="2"/>
</dbReference>